<feature type="region of interest" description="Disordered" evidence="1">
    <location>
        <begin position="43"/>
        <end position="92"/>
    </location>
</feature>
<feature type="region of interest" description="Disordered" evidence="1">
    <location>
        <begin position="1"/>
        <end position="21"/>
    </location>
</feature>
<dbReference type="Proteomes" id="UP001303222">
    <property type="component" value="Unassembled WGS sequence"/>
</dbReference>
<dbReference type="EMBL" id="MU859220">
    <property type="protein sequence ID" value="KAK3949296.1"/>
    <property type="molecule type" value="Genomic_DNA"/>
</dbReference>
<feature type="transmembrane region" description="Helical" evidence="2">
    <location>
        <begin position="377"/>
        <end position="408"/>
    </location>
</feature>
<keyword evidence="2" id="KW-0472">Membrane</keyword>
<dbReference type="InterPro" id="IPR021514">
    <property type="entry name" value="DUF3176"/>
</dbReference>
<gene>
    <name evidence="3" type="ORF">QBC32DRAFT_219987</name>
</gene>
<comment type="caution">
    <text evidence="3">The sequence shown here is derived from an EMBL/GenBank/DDBJ whole genome shotgun (WGS) entry which is preliminary data.</text>
</comment>
<organism evidence="3 4">
    <name type="scientific">Pseudoneurospora amorphoporcata</name>
    <dbReference type="NCBI Taxonomy" id="241081"/>
    <lineage>
        <taxon>Eukaryota</taxon>
        <taxon>Fungi</taxon>
        <taxon>Dikarya</taxon>
        <taxon>Ascomycota</taxon>
        <taxon>Pezizomycotina</taxon>
        <taxon>Sordariomycetes</taxon>
        <taxon>Sordariomycetidae</taxon>
        <taxon>Sordariales</taxon>
        <taxon>Sordariaceae</taxon>
        <taxon>Pseudoneurospora</taxon>
    </lineage>
</organism>
<evidence type="ECO:0000256" key="2">
    <source>
        <dbReference type="SAM" id="Phobius"/>
    </source>
</evidence>
<reference evidence="3" key="1">
    <citation type="journal article" date="2023" name="Mol. Phylogenet. Evol.">
        <title>Genome-scale phylogeny and comparative genomics of the fungal order Sordariales.</title>
        <authorList>
            <person name="Hensen N."/>
            <person name="Bonometti L."/>
            <person name="Westerberg I."/>
            <person name="Brannstrom I.O."/>
            <person name="Guillou S."/>
            <person name="Cros-Aarteil S."/>
            <person name="Calhoun S."/>
            <person name="Haridas S."/>
            <person name="Kuo A."/>
            <person name="Mondo S."/>
            <person name="Pangilinan J."/>
            <person name="Riley R."/>
            <person name="LaButti K."/>
            <person name="Andreopoulos B."/>
            <person name="Lipzen A."/>
            <person name="Chen C."/>
            <person name="Yan M."/>
            <person name="Daum C."/>
            <person name="Ng V."/>
            <person name="Clum A."/>
            <person name="Steindorff A."/>
            <person name="Ohm R.A."/>
            <person name="Martin F."/>
            <person name="Silar P."/>
            <person name="Natvig D.O."/>
            <person name="Lalanne C."/>
            <person name="Gautier V."/>
            <person name="Ament-Velasquez S.L."/>
            <person name="Kruys A."/>
            <person name="Hutchinson M.I."/>
            <person name="Powell A.J."/>
            <person name="Barry K."/>
            <person name="Miller A.N."/>
            <person name="Grigoriev I.V."/>
            <person name="Debuchy R."/>
            <person name="Gladieux P."/>
            <person name="Hiltunen Thoren M."/>
            <person name="Johannesson H."/>
        </authorList>
    </citation>
    <scope>NUCLEOTIDE SEQUENCE</scope>
    <source>
        <strain evidence="3">CBS 626.80</strain>
    </source>
</reference>
<feature type="transmembrane region" description="Helical" evidence="2">
    <location>
        <begin position="110"/>
        <end position="132"/>
    </location>
</feature>
<feature type="region of interest" description="Disordered" evidence="1">
    <location>
        <begin position="508"/>
        <end position="533"/>
    </location>
</feature>
<sequence>MDPRRNGPDQHAISQSHHHGYAQQPVYSTWRYDQDHIYGHVRTSFSWERPPGRPENDHETRGRGLEQESELERDTSRSTSPAGSYCPSASADSDDKLYPWQPGFVKRFPYMGLVPLLLSIACTVVSISIILVSNDKLVNDWSGVMQPGVLLAYSSTVANTLLGFSFAYGWATQFWVRAVSGRMRLTDLYYHYEGATSVWGAINSLARGRVARVSLVSYDLNVNGGNATFVSDSWTGDSIVKPVKASDPGQMPKIEFLSQSASQLWDAQITMPMTFIQFTPEGPRSYFVMNDPPRKGLASYIYYNQKPGDYNLCSPTFDDPMDDILKSFRELVLRLAIVDAVEWNAFAALTNSATNKTSSTLPLAQQRVPYQSHQVRVLYAAQITALVLATVISLLGPLATMFLFWGWWNLGRDFSMNPLELVNALLVRGTGMGPENGASHQDCHSQQQQQQVDLDLASLPLLLSGSSNASRAQVVDHVRKRIRGTRGSVVEKEKEGDGKENVNVNMIEVGGGRSSASSRRSSSASASRKGRSRMKEPIIQYGVLDSTGRLGFAVADAEGVIRARCPRRGEML</sequence>
<feature type="transmembrane region" description="Helical" evidence="2">
    <location>
        <begin position="152"/>
        <end position="176"/>
    </location>
</feature>
<protein>
    <submittedName>
        <fullName evidence="3">Uncharacterized protein</fullName>
    </submittedName>
</protein>
<name>A0AAN6SDT3_9PEZI</name>
<keyword evidence="2" id="KW-0812">Transmembrane</keyword>
<dbReference type="PANTHER" id="PTHR37576">
    <property type="entry name" value="DEFECT AT LOW TEMPERATURE PROTEIN 1"/>
    <property type="match status" value="1"/>
</dbReference>
<feature type="compositionally biased region" description="Low complexity" evidence="1">
    <location>
        <begin position="514"/>
        <end position="527"/>
    </location>
</feature>
<feature type="compositionally biased region" description="Basic and acidic residues" evidence="1">
    <location>
        <begin position="50"/>
        <end position="76"/>
    </location>
</feature>
<evidence type="ECO:0000256" key="1">
    <source>
        <dbReference type="SAM" id="MobiDB-lite"/>
    </source>
</evidence>
<accession>A0AAN6SDT3</accession>
<evidence type="ECO:0000313" key="3">
    <source>
        <dbReference type="EMBL" id="KAK3949296.1"/>
    </source>
</evidence>
<dbReference type="AlphaFoldDB" id="A0AAN6SDT3"/>
<dbReference type="Pfam" id="PF11374">
    <property type="entry name" value="DUF3176"/>
    <property type="match status" value="1"/>
</dbReference>
<dbReference type="PANTHER" id="PTHR37576:SF2">
    <property type="entry name" value="DEFECT AT LOW TEMPERATURE PROTEIN 1"/>
    <property type="match status" value="1"/>
</dbReference>
<reference evidence="3" key="2">
    <citation type="submission" date="2023-06" db="EMBL/GenBank/DDBJ databases">
        <authorList>
            <consortium name="Lawrence Berkeley National Laboratory"/>
            <person name="Mondo S.J."/>
            <person name="Hensen N."/>
            <person name="Bonometti L."/>
            <person name="Westerberg I."/>
            <person name="Brannstrom I.O."/>
            <person name="Guillou S."/>
            <person name="Cros-Aarteil S."/>
            <person name="Calhoun S."/>
            <person name="Haridas S."/>
            <person name="Kuo A."/>
            <person name="Pangilinan J."/>
            <person name="Riley R."/>
            <person name="Labutti K."/>
            <person name="Andreopoulos B."/>
            <person name="Lipzen A."/>
            <person name="Chen C."/>
            <person name="Yanf M."/>
            <person name="Daum C."/>
            <person name="Ng V."/>
            <person name="Clum A."/>
            <person name="Steindorff A."/>
            <person name="Ohm R."/>
            <person name="Martin F."/>
            <person name="Silar P."/>
            <person name="Natvig D."/>
            <person name="Lalanne C."/>
            <person name="Gautier V."/>
            <person name="Ament-Velasquez S.L."/>
            <person name="Kruys A."/>
            <person name="Hutchinson M.I."/>
            <person name="Powell A.J."/>
            <person name="Barry K."/>
            <person name="Miller A.N."/>
            <person name="Grigoriev I.V."/>
            <person name="Debuchy R."/>
            <person name="Gladieux P."/>
            <person name="Thoren M.H."/>
            <person name="Johannesson H."/>
        </authorList>
    </citation>
    <scope>NUCLEOTIDE SEQUENCE</scope>
    <source>
        <strain evidence="3">CBS 626.80</strain>
    </source>
</reference>
<proteinExistence type="predicted"/>
<keyword evidence="4" id="KW-1185">Reference proteome</keyword>
<keyword evidence="2" id="KW-1133">Transmembrane helix</keyword>
<evidence type="ECO:0000313" key="4">
    <source>
        <dbReference type="Proteomes" id="UP001303222"/>
    </source>
</evidence>